<feature type="transmembrane region" description="Helical" evidence="1">
    <location>
        <begin position="66"/>
        <end position="83"/>
    </location>
</feature>
<reference evidence="2 3" key="1">
    <citation type="submission" date="2019-09" db="EMBL/GenBank/DDBJ databases">
        <title>Genome Sequence of Larkinella sp MA1.</title>
        <authorList>
            <person name="Srinivasan S."/>
        </authorList>
    </citation>
    <scope>NUCLEOTIDE SEQUENCE [LARGE SCALE GENOMIC DNA]</scope>
    <source>
        <strain evidence="2 3">MA1</strain>
    </source>
</reference>
<sequence length="86" mass="9806">MILSKLVSIVTPLMLMALIGVVMIIYGLLNTGRENNILQFFFGIPIALGFAGMHFLIRRVLEKNNLRIWILETLIVAALWLIYPHL</sequence>
<dbReference type="AlphaFoldDB" id="A0A5N1JQ67"/>
<evidence type="ECO:0000256" key="1">
    <source>
        <dbReference type="SAM" id="Phobius"/>
    </source>
</evidence>
<gene>
    <name evidence="2" type="ORF">F0P93_01480</name>
</gene>
<accession>A0A5N1JQ67</accession>
<dbReference type="RefSeq" id="WP_150874607.1">
    <property type="nucleotide sequence ID" value="NZ_VTWS01000001.1"/>
</dbReference>
<name>A0A5N1JQ67_9BACT</name>
<dbReference type="EMBL" id="VTWS01000001">
    <property type="protein sequence ID" value="KAA9356452.1"/>
    <property type="molecule type" value="Genomic_DNA"/>
</dbReference>
<feature type="transmembrane region" description="Helical" evidence="1">
    <location>
        <begin position="40"/>
        <end position="57"/>
    </location>
</feature>
<evidence type="ECO:0000313" key="2">
    <source>
        <dbReference type="EMBL" id="KAA9356452.1"/>
    </source>
</evidence>
<evidence type="ECO:0000313" key="3">
    <source>
        <dbReference type="Proteomes" id="UP000326344"/>
    </source>
</evidence>
<comment type="caution">
    <text evidence="2">The sequence shown here is derived from an EMBL/GenBank/DDBJ whole genome shotgun (WGS) entry which is preliminary data.</text>
</comment>
<feature type="transmembrane region" description="Helical" evidence="1">
    <location>
        <begin position="7"/>
        <end position="28"/>
    </location>
</feature>
<keyword evidence="1" id="KW-0472">Membrane</keyword>
<organism evidence="2 3">
    <name type="scientific">Larkinella humicola</name>
    <dbReference type="NCBI Taxonomy" id="2607654"/>
    <lineage>
        <taxon>Bacteria</taxon>
        <taxon>Pseudomonadati</taxon>
        <taxon>Bacteroidota</taxon>
        <taxon>Cytophagia</taxon>
        <taxon>Cytophagales</taxon>
        <taxon>Spirosomataceae</taxon>
        <taxon>Larkinella</taxon>
    </lineage>
</organism>
<proteinExistence type="predicted"/>
<keyword evidence="1" id="KW-0812">Transmembrane</keyword>
<keyword evidence="1" id="KW-1133">Transmembrane helix</keyword>
<dbReference type="Proteomes" id="UP000326344">
    <property type="component" value="Unassembled WGS sequence"/>
</dbReference>
<keyword evidence="3" id="KW-1185">Reference proteome</keyword>
<protein>
    <submittedName>
        <fullName evidence="2">Uncharacterized protein</fullName>
    </submittedName>
</protein>